<dbReference type="PANTHER" id="PTHR24305:SF166">
    <property type="entry name" value="CYTOCHROME P450 12A4, MITOCHONDRIAL-RELATED"/>
    <property type="match status" value="1"/>
</dbReference>
<dbReference type="PANTHER" id="PTHR24305">
    <property type="entry name" value="CYTOCHROME P450"/>
    <property type="match status" value="1"/>
</dbReference>
<feature type="region of interest" description="Disordered" evidence="2">
    <location>
        <begin position="45"/>
        <end position="79"/>
    </location>
</feature>
<feature type="compositionally biased region" description="Polar residues" evidence="2">
    <location>
        <begin position="125"/>
        <end position="134"/>
    </location>
</feature>
<dbReference type="AlphaFoldDB" id="A0A7S3DVJ3"/>
<dbReference type="InterPro" id="IPR036396">
    <property type="entry name" value="Cyt_P450_sf"/>
</dbReference>
<dbReference type="GO" id="GO:0004497">
    <property type="term" value="F:monooxygenase activity"/>
    <property type="evidence" value="ECO:0007669"/>
    <property type="project" value="InterPro"/>
</dbReference>
<dbReference type="EMBL" id="HBHT01031528">
    <property type="protein sequence ID" value="CAD9983556.1"/>
    <property type="molecule type" value="Transcribed_RNA"/>
</dbReference>
<comment type="similarity">
    <text evidence="1">Belongs to the cytochrome P450 family.</text>
</comment>
<evidence type="ECO:0008006" key="4">
    <source>
        <dbReference type="Google" id="ProtNLM"/>
    </source>
</evidence>
<organism evidence="3">
    <name type="scientific">Entomoneis paludosa</name>
    <dbReference type="NCBI Taxonomy" id="265537"/>
    <lineage>
        <taxon>Eukaryota</taxon>
        <taxon>Sar</taxon>
        <taxon>Stramenopiles</taxon>
        <taxon>Ochrophyta</taxon>
        <taxon>Bacillariophyta</taxon>
        <taxon>Bacillariophyceae</taxon>
        <taxon>Bacillariophycidae</taxon>
        <taxon>Entomoneidaceae</taxon>
        <taxon>Entomoneis</taxon>
    </lineage>
</organism>
<gene>
    <name evidence="3" type="ORF">APAL1065_LOCUS21185</name>
</gene>
<protein>
    <recommendedName>
        <fullName evidence="4">Cytochrome P450</fullName>
    </recommendedName>
</protein>
<sequence>MSPLSRPFSFFRRRKHQPPTPDNREETIAWTELLAAQGPDLWSMRAKSLGGSASGCPVHRGHSTAPIKEDDKHESPPDRPSICHLHVDPSRPHANVRVFCSIQEFVTAERDQGMDKIPDSRMGSRPQQGTKNNNVGNVQALTQAVGDEWVRQRRILKDPQRGPLQNLKEQSLRAARAVNFAQLVGPGTTAKSHGESNDTTVEIDLKQIVLRAVCEWAVRLFHGRTDPVLSNAFLNYWNEIRQQKKNPRHVQMKARQDLVEAISWDGNGLFQAFQECGFASHEEGLENALHAMVAGADAAACLIFWTLWNLGSTQNLTIWESCRNEIRQSHSNHKDNDTTRNANTIYENELLERDLDLLAAVKLQATQGLPIENLPQLSCLGRSLVETVRIFPPVWTLPRAWGGDDAISAKLDVPTVNGALDPRKDWNPQQHVVSRDASVGDDENRHQSHTKTKNKKPSPKTQNDIYISSFGVGKRSCPAGTAALLAAMTMLWQFVETFEKLEECQPEKALHSAYLGPTLAVDGPQFFRLTCDDNGGLKSAKATE</sequence>
<feature type="compositionally biased region" description="Basic residues" evidence="2">
    <location>
        <begin position="447"/>
        <end position="458"/>
    </location>
</feature>
<accession>A0A7S3DVJ3</accession>
<evidence type="ECO:0000256" key="2">
    <source>
        <dbReference type="SAM" id="MobiDB-lite"/>
    </source>
</evidence>
<dbReference type="GO" id="GO:0005506">
    <property type="term" value="F:iron ion binding"/>
    <property type="evidence" value="ECO:0007669"/>
    <property type="project" value="InterPro"/>
</dbReference>
<feature type="compositionally biased region" description="Basic and acidic residues" evidence="2">
    <location>
        <begin position="67"/>
        <end position="77"/>
    </location>
</feature>
<feature type="region of interest" description="Disordered" evidence="2">
    <location>
        <begin position="419"/>
        <end position="463"/>
    </location>
</feature>
<name>A0A7S3DVJ3_9STRA</name>
<feature type="compositionally biased region" description="Low complexity" evidence="2">
    <location>
        <begin position="1"/>
        <end position="10"/>
    </location>
</feature>
<dbReference type="GO" id="GO:0016705">
    <property type="term" value="F:oxidoreductase activity, acting on paired donors, with incorporation or reduction of molecular oxygen"/>
    <property type="evidence" value="ECO:0007669"/>
    <property type="project" value="InterPro"/>
</dbReference>
<dbReference type="SUPFAM" id="SSF48264">
    <property type="entry name" value="Cytochrome P450"/>
    <property type="match status" value="1"/>
</dbReference>
<proteinExistence type="inferred from homology"/>
<evidence type="ECO:0000313" key="3">
    <source>
        <dbReference type="EMBL" id="CAD9983556.1"/>
    </source>
</evidence>
<dbReference type="InterPro" id="IPR050121">
    <property type="entry name" value="Cytochrome_P450_monoxygenase"/>
</dbReference>
<dbReference type="Gene3D" id="1.10.630.10">
    <property type="entry name" value="Cytochrome P450"/>
    <property type="match status" value="1"/>
</dbReference>
<feature type="region of interest" description="Disordered" evidence="2">
    <location>
        <begin position="114"/>
        <end position="134"/>
    </location>
</feature>
<evidence type="ECO:0000256" key="1">
    <source>
        <dbReference type="ARBA" id="ARBA00010617"/>
    </source>
</evidence>
<reference evidence="3" key="1">
    <citation type="submission" date="2021-01" db="EMBL/GenBank/DDBJ databases">
        <authorList>
            <person name="Corre E."/>
            <person name="Pelletier E."/>
            <person name="Niang G."/>
            <person name="Scheremetjew M."/>
            <person name="Finn R."/>
            <person name="Kale V."/>
            <person name="Holt S."/>
            <person name="Cochrane G."/>
            <person name="Meng A."/>
            <person name="Brown T."/>
            <person name="Cohen L."/>
        </authorList>
    </citation>
    <scope>NUCLEOTIDE SEQUENCE</scope>
    <source>
        <strain evidence="3">CCMP125</strain>
    </source>
</reference>
<feature type="region of interest" description="Disordered" evidence="2">
    <location>
        <begin position="1"/>
        <end position="26"/>
    </location>
</feature>
<dbReference type="GO" id="GO:0020037">
    <property type="term" value="F:heme binding"/>
    <property type="evidence" value="ECO:0007669"/>
    <property type="project" value="InterPro"/>
</dbReference>